<comment type="cofactor">
    <cofactor evidence="1">
        <name>FAD</name>
        <dbReference type="ChEBI" id="CHEBI:57692"/>
    </cofactor>
</comment>
<evidence type="ECO:0000256" key="4">
    <source>
        <dbReference type="ARBA" id="ARBA00022827"/>
    </source>
</evidence>
<gene>
    <name evidence="8" type="ORF">CNMCM7691_005748</name>
</gene>
<comment type="similarity">
    <text evidence="2">Belongs to the MSOX/MTOX family.</text>
</comment>
<dbReference type="Gene3D" id="3.50.50.60">
    <property type="entry name" value="FAD/NAD(P)-binding domain"/>
    <property type="match status" value="1"/>
</dbReference>
<evidence type="ECO:0000256" key="5">
    <source>
        <dbReference type="ARBA" id="ARBA00023002"/>
    </source>
</evidence>
<evidence type="ECO:0000313" key="8">
    <source>
        <dbReference type="EMBL" id="KAF7177495.1"/>
    </source>
</evidence>
<dbReference type="InterPro" id="IPR045170">
    <property type="entry name" value="MTOX"/>
</dbReference>
<dbReference type="Proteomes" id="UP000641853">
    <property type="component" value="Unassembled WGS sequence"/>
</dbReference>
<dbReference type="SUPFAM" id="SSF51905">
    <property type="entry name" value="FAD/NAD(P)-binding domain"/>
    <property type="match status" value="1"/>
</dbReference>
<dbReference type="InterPro" id="IPR006076">
    <property type="entry name" value="FAD-dep_OxRdtase"/>
</dbReference>
<dbReference type="InterPro" id="IPR036188">
    <property type="entry name" value="FAD/NAD-bd_sf"/>
</dbReference>
<accession>A0A8H6QPU9</accession>
<keyword evidence="5" id="KW-0560">Oxidoreductase</keyword>
<keyword evidence="4" id="KW-0274">FAD</keyword>
<keyword evidence="9" id="KW-1185">Reference proteome</keyword>
<evidence type="ECO:0000256" key="3">
    <source>
        <dbReference type="ARBA" id="ARBA00022630"/>
    </source>
</evidence>
<evidence type="ECO:0000256" key="1">
    <source>
        <dbReference type="ARBA" id="ARBA00001974"/>
    </source>
</evidence>
<proteinExistence type="inferred from homology"/>
<reference evidence="8" key="1">
    <citation type="submission" date="2020-06" db="EMBL/GenBank/DDBJ databases">
        <title>Draft genome sequences of strains closely related to Aspergillus parafelis and Aspergillus hiratsukae.</title>
        <authorList>
            <person name="Dos Santos R.A.C."/>
            <person name="Rivero-Menendez O."/>
            <person name="Steenwyk J.L."/>
            <person name="Mead M.E."/>
            <person name="Goldman G.H."/>
            <person name="Alastruey-Izquierdo A."/>
            <person name="Rokas A."/>
        </authorList>
    </citation>
    <scope>NUCLEOTIDE SEQUENCE</scope>
    <source>
        <strain evidence="8">CNM-CM7691</strain>
    </source>
</reference>
<evidence type="ECO:0000313" key="9">
    <source>
        <dbReference type="Proteomes" id="UP000641853"/>
    </source>
</evidence>
<organism evidence="8 9">
    <name type="scientific">Aspergillus felis</name>
    <dbReference type="NCBI Taxonomy" id="1287682"/>
    <lineage>
        <taxon>Eukaryota</taxon>
        <taxon>Fungi</taxon>
        <taxon>Dikarya</taxon>
        <taxon>Ascomycota</taxon>
        <taxon>Pezizomycotina</taxon>
        <taxon>Eurotiomycetes</taxon>
        <taxon>Eurotiomycetidae</taxon>
        <taxon>Eurotiales</taxon>
        <taxon>Aspergillaceae</taxon>
        <taxon>Aspergillus</taxon>
        <taxon>Aspergillus subgen. Fumigati</taxon>
    </lineage>
</organism>
<dbReference type="GO" id="GO:0050660">
    <property type="term" value="F:flavin adenine dinucleotide binding"/>
    <property type="evidence" value="ECO:0007669"/>
    <property type="project" value="InterPro"/>
</dbReference>
<dbReference type="GO" id="GO:0008115">
    <property type="term" value="F:sarcosine oxidase activity"/>
    <property type="evidence" value="ECO:0007669"/>
    <property type="project" value="TreeGrafter"/>
</dbReference>
<feature type="region of interest" description="Disordered" evidence="6">
    <location>
        <begin position="330"/>
        <end position="372"/>
    </location>
</feature>
<protein>
    <recommendedName>
        <fullName evidence="7">FAD dependent oxidoreductase domain-containing protein</fullName>
    </recommendedName>
</protein>
<feature type="compositionally biased region" description="Basic and acidic residues" evidence="6">
    <location>
        <begin position="334"/>
        <end position="354"/>
    </location>
</feature>
<sequence>MTDFPNTYDVAVIGGGPIGLSAAYEVAKQDHSVVVLERNNFFNQAGSSGDLPRMFRTMYTEEFMADLALESIDSWKNLEKDAGENLRLMTGLLNFGDPNYRPGGPEGTLLDPIKNLDRLKMKYEKLSKDNIEDRYPFRQLPDEYVGIHAPDNGVINVPLLVRTLYRLCRDKGASLKEYTHVRRLEPDGQGWNICATEKGFPVAYHARKIIITCGAYVNHILRPSFNVQLQLDIWEMVASYWSLKAGSDGTKFPSMWFQFQGDVNGKSQLFYGFPALPWGPPDVARIAVDAATRHIEDPDDRSPSQVCADDIANTRLKDMAINGGSSYARPEFSISRRDPDGNRLLKEYPSRADTKAGILSQEPAQGSSISNA</sequence>
<name>A0A8H6QPU9_9EURO</name>
<comment type="caution">
    <text evidence="8">The sequence shown here is derived from an EMBL/GenBank/DDBJ whole genome shotgun (WGS) entry which is preliminary data.</text>
</comment>
<dbReference type="Pfam" id="PF01266">
    <property type="entry name" value="DAO"/>
    <property type="match status" value="1"/>
</dbReference>
<evidence type="ECO:0000259" key="7">
    <source>
        <dbReference type="Pfam" id="PF01266"/>
    </source>
</evidence>
<dbReference type="Gene3D" id="3.30.9.10">
    <property type="entry name" value="D-Amino Acid Oxidase, subunit A, domain 2"/>
    <property type="match status" value="1"/>
</dbReference>
<dbReference type="PANTHER" id="PTHR10961">
    <property type="entry name" value="PEROXISOMAL SARCOSINE OXIDASE"/>
    <property type="match status" value="1"/>
</dbReference>
<dbReference type="PANTHER" id="PTHR10961:SF7">
    <property type="entry name" value="FAD DEPENDENT OXIDOREDUCTASE DOMAIN-CONTAINING PROTEIN"/>
    <property type="match status" value="1"/>
</dbReference>
<dbReference type="EMBL" id="JACBAG010001897">
    <property type="protein sequence ID" value="KAF7177495.1"/>
    <property type="molecule type" value="Genomic_DNA"/>
</dbReference>
<keyword evidence="3" id="KW-0285">Flavoprotein</keyword>
<dbReference type="AlphaFoldDB" id="A0A8H6QPU9"/>
<evidence type="ECO:0000256" key="2">
    <source>
        <dbReference type="ARBA" id="ARBA00010989"/>
    </source>
</evidence>
<evidence type="ECO:0000256" key="6">
    <source>
        <dbReference type="SAM" id="MobiDB-lite"/>
    </source>
</evidence>
<feature type="compositionally biased region" description="Polar residues" evidence="6">
    <location>
        <begin position="362"/>
        <end position="372"/>
    </location>
</feature>
<feature type="domain" description="FAD dependent oxidoreductase" evidence="7">
    <location>
        <begin position="9"/>
        <end position="243"/>
    </location>
</feature>